<feature type="compositionally biased region" description="Basic and acidic residues" evidence="1">
    <location>
        <begin position="35"/>
        <end position="47"/>
    </location>
</feature>
<feature type="region of interest" description="Disordered" evidence="1">
    <location>
        <begin position="61"/>
        <end position="84"/>
    </location>
</feature>
<dbReference type="EMBL" id="LR796964">
    <property type="protein sequence ID" value="CAB4177987.1"/>
    <property type="molecule type" value="Genomic_DNA"/>
</dbReference>
<organism evidence="2">
    <name type="scientific">uncultured Caudovirales phage</name>
    <dbReference type="NCBI Taxonomy" id="2100421"/>
    <lineage>
        <taxon>Viruses</taxon>
        <taxon>Duplodnaviria</taxon>
        <taxon>Heunggongvirae</taxon>
        <taxon>Uroviricota</taxon>
        <taxon>Caudoviricetes</taxon>
        <taxon>Peduoviridae</taxon>
        <taxon>Maltschvirus</taxon>
        <taxon>Maltschvirus maltsch</taxon>
    </lineage>
</organism>
<protein>
    <submittedName>
        <fullName evidence="2">Uncharacterized protein</fullName>
    </submittedName>
</protein>
<reference evidence="2" key="1">
    <citation type="submission" date="2020-05" db="EMBL/GenBank/DDBJ databases">
        <authorList>
            <person name="Chiriac C."/>
            <person name="Salcher M."/>
            <person name="Ghai R."/>
            <person name="Kavagutti S V."/>
        </authorList>
    </citation>
    <scope>NUCLEOTIDE SEQUENCE</scope>
</reference>
<name>A0A6J5Q610_9CAUD</name>
<gene>
    <name evidence="2" type="ORF">UFOVP1004_46</name>
</gene>
<feature type="region of interest" description="Disordered" evidence="1">
    <location>
        <begin position="1"/>
        <end position="49"/>
    </location>
</feature>
<proteinExistence type="predicted"/>
<evidence type="ECO:0000256" key="1">
    <source>
        <dbReference type="SAM" id="MobiDB-lite"/>
    </source>
</evidence>
<evidence type="ECO:0000313" key="2">
    <source>
        <dbReference type="EMBL" id="CAB4177987.1"/>
    </source>
</evidence>
<sequence length="84" mass="9377">MSGKYKGKVKERRRAAWAKEDASKGPKKKIPKCPRKNEPCQPREHKPLGSCEIRACGGARKHASKKGGLGDENFRPVQSYITLD</sequence>
<feature type="compositionally biased region" description="Basic residues" evidence="1">
    <location>
        <begin position="1"/>
        <end position="16"/>
    </location>
</feature>
<feature type="compositionally biased region" description="Basic residues" evidence="1">
    <location>
        <begin position="25"/>
        <end position="34"/>
    </location>
</feature>
<accession>A0A6J5Q610</accession>